<evidence type="ECO:0000256" key="12">
    <source>
        <dbReference type="SAM" id="Coils"/>
    </source>
</evidence>
<organism evidence="15 16">
    <name type="scientific">Hemibagrus wyckioides</name>
    <dbReference type="NCBI Taxonomy" id="337641"/>
    <lineage>
        <taxon>Eukaryota</taxon>
        <taxon>Metazoa</taxon>
        <taxon>Chordata</taxon>
        <taxon>Craniata</taxon>
        <taxon>Vertebrata</taxon>
        <taxon>Euteleostomi</taxon>
        <taxon>Actinopterygii</taxon>
        <taxon>Neopterygii</taxon>
        <taxon>Teleostei</taxon>
        <taxon>Ostariophysi</taxon>
        <taxon>Siluriformes</taxon>
        <taxon>Bagridae</taxon>
        <taxon>Hemibagrus</taxon>
    </lineage>
</organism>
<evidence type="ECO:0000256" key="3">
    <source>
        <dbReference type="ARBA" id="ARBA00009131"/>
    </source>
</evidence>
<keyword evidence="7" id="KW-0862">Zinc</keyword>
<evidence type="ECO:0000256" key="1">
    <source>
        <dbReference type="ARBA" id="ARBA00004114"/>
    </source>
</evidence>
<comment type="subcellular location">
    <subcellularLocation>
        <location evidence="2">Cytoplasm</location>
        <location evidence="2">Cytoskeleton</location>
        <location evidence="2">Cilium basal body</location>
    </subcellularLocation>
    <subcellularLocation>
        <location evidence="1">Cytoplasm</location>
        <location evidence="1">Cytoskeleton</location>
        <location evidence="1">Microtubule organizing center</location>
        <location evidence="1">Centrosome</location>
        <location evidence="1">Centriole</location>
    </subcellularLocation>
</comment>
<evidence type="ECO:0000256" key="5">
    <source>
        <dbReference type="ARBA" id="ARBA00022723"/>
    </source>
</evidence>
<keyword evidence="9" id="KW-0206">Cytoskeleton</keyword>
<feature type="compositionally biased region" description="Low complexity" evidence="13">
    <location>
        <begin position="571"/>
        <end position="586"/>
    </location>
</feature>
<dbReference type="Pfam" id="PF13815">
    <property type="entry name" value="Dzip-like_N"/>
    <property type="match status" value="1"/>
</dbReference>
<evidence type="ECO:0000259" key="14">
    <source>
        <dbReference type="PROSITE" id="PS50157"/>
    </source>
</evidence>
<feature type="domain" description="C2H2-type" evidence="14">
    <location>
        <begin position="151"/>
        <end position="179"/>
    </location>
</feature>
<dbReference type="GO" id="GO:0008270">
    <property type="term" value="F:zinc ion binding"/>
    <property type="evidence" value="ECO:0007669"/>
    <property type="project" value="UniProtKB-KW"/>
</dbReference>
<dbReference type="InterPro" id="IPR051241">
    <property type="entry name" value="DZIP_RILPL"/>
</dbReference>
<dbReference type="GO" id="GO:0005814">
    <property type="term" value="C:centriole"/>
    <property type="evidence" value="ECO:0007669"/>
    <property type="project" value="UniProtKB-SubCell"/>
</dbReference>
<dbReference type="Gene3D" id="3.30.160.60">
    <property type="entry name" value="Classic Zinc Finger"/>
    <property type="match status" value="1"/>
</dbReference>
<sequence>MSGASIPTPFKFRTRRESVDWRQINAIDVERVAGELDFQMLQEHIAGVTFCNLEGERCLNCQSHVDPALLKLFRLAQLTIEYLLHSQDCLALRLRAAEEQLQTEAKEKQHLQLHLQKQIQDTKSLKDELKQRKRIIASQQAMISAGLANYHKCQYCEKAFMNTSFLKSHMQRRHPMEHDKLITDNQKDLQTMKLQEEIIKLQEQLTLAKSEMEILQKDYNSKKEMDLTQKQADFMKQLEFWKENEYVRMNNKIDEVKQACQRDMDSMHQKNRNLENQMLMLQQSSKMQENMQPVQVQASSVQNSEDEQNQVVAELRQKLCNQVTNVQKKKKKEKPKCQHNLTSEVRWTTEMQKIKEEYEGEKNQLQTALAKVNSTVSKEKKRVERKVKELELRLEEQQQIITSQNMQIKKYTANSLKSTVQQEAPEPKTRVVVSEHSSLVCKLDPIVELSEEDKESSSFSEGHADSQSMQQKVNELLKNTSLKRDMNLAVQQSLYDKLLHLGIEPAAGGISWTTYESAMAHVSSERQQRQKVYAEYRKIHKDLSQKLDRRVKERSTRPVVKPKQSGQVQTLPQSRPRSSSLPNRQQYTPQPAHQNNTATHSSTSTQMAHHKTPQFSQVEDSSEEEELDKDFPHVQKATMKSHSPGVQQHTATPAPASLQKAAQSSGSHQTPVFSISKMKVTMSESESEWTEGSEMDEISLDQLQKHTDQNGNVTKTLCSYVKALSNNLQQQLADQSHKKTARVGIPDKLAEITNTHDAVWKIKNTGFEDDNDDDWDISSLEDVPAEHKSTVRKSMDKSTDTSTSVWGTFTEPGPGLKETGTGSTLKSSIVTVSDWDDSDGAKI</sequence>
<comment type="caution">
    <text evidence="15">The sequence shown here is derived from an EMBL/GenBank/DDBJ whole genome shotgun (WGS) entry which is preliminary data.</text>
</comment>
<dbReference type="GO" id="GO:0005737">
    <property type="term" value="C:cytoplasm"/>
    <property type="evidence" value="ECO:0007669"/>
    <property type="project" value="TreeGrafter"/>
</dbReference>
<keyword evidence="16" id="KW-1185">Reference proteome</keyword>
<dbReference type="GO" id="GO:0060271">
    <property type="term" value="P:cilium assembly"/>
    <property type="evidence" value="ECO:0007669"/>
    <property type="project" value="TreeGrafter"/>
</dbReference>
<dbReference type="GO" id="GO:0036064">
    <property type="term" value="C:ciliary basal body"/>
    <property type="evidence" value="ECO:0007669"/>
    <property type="project" value="TreeGrafter"/>
</dbReference>
<evidence type="ECO:0000256" key="11">
    <source>
        <dbReference type="PROSITE-ProRule" id="PRU00042"/>
    </source>
</evidence>
<feature type="compositionally biased region" description="Basic and acidic residues" evidence="13">
    <location>
        <begin position="787"/>
        <end position="799"/>
    </location>
</feature>
<dbReference type="InterPro" id="IPR013087">
    <property type="entry name" value="Znf_C2H2_type"/>
</dbReference>
<protein>
    <recommendedName>
        <fullName evidence="14">C2H2-type domain-containing protein</fullName>
    </recommendedName>
</protein>
<evidence type="ECO:0000256" key="8">
    <source>
        <dbReference type="ARBA" id="ARBA00023054"/>
    </source>
</evidence>
<feature type="coiled-coil region" evidence="12">
    <location>
        <begin position="94"/>
        <end position="132"/>
    </location>
</feature>
<feature type="coiled-coil region" evidence="12">
    <location>
        <begin position="351"/>
        <end position="407"/>
    </location>
</feature>
<evidence type="ECO:0000256" key="6">
    <source>
        <dbReference type="ARBA" id="ARBA00022771"/>
    </source>
</evidence>
<proteinExistence type="inferred from homology"/>
<keyword evidence="10" id="KW-0966">Cell projection</keyword>
<feature type="compositionally biased region" description="Polar residues" evidence="13">
    <location>
        <begin position="660"/>
        <end position="670"/>
    </location>
</feature>
<gene>
    <name evidence="15" type="ORF">KOW79_010130</name>
</gene>
<comment type="similarity">
    <text evidence="3">Belongs to the DZIP C2H2-type zinc-finger protein family.</text>
</comment>
<feature type="compositionally biased region" description="Polar residues" evidence="13">
    <location>
        <begin position="638"/>
        <end position="651"/>
    </location>
</feature>
<evidence type="ECO:0000256" key="13">
    <source>
        <dbReference type="SAM" id="MobiDB-lite"/>
    </source>
</evidence>
<reference evidence="15 16" key="1">
    <citation type="submission" date="2021-06" db="EMBL/GenBank/DDBJ databases">
        <title>Chromosome-level genome assembly of the red-tail catfish (Hemibagrus wyckioides).</title>
        <authorList>
            <person name="Shao F."/>
        </authorList>
    </citation>
    <scope>NUCLEOTIDE SEQUENCE [LARGE SCALE GENOMIC DNA]</scope>
    <source>
        <strain evidence="15">EC202008001</strain>
        <tissue evidence="15">Blood</tissue>
    </source>
</reference>
<dbReference type="PROSITE" id="PS50157">
    <property type="entry name" value="ZINC_FINGER_C2H2_2"/>
    <property type="match status" value="1"/>
</dbReference>
<evidence type="ECO:0000256" key="9">
    <source>
        <dbReference type="ARBA" id="ARBA00023212"/>
    </source>
</evidence>
<dbReference type="OrthoDB" id="515971at2759"/>
<dbReference type="PANTHER" id="PTHR21502:SF5">
    <property type="entry name" value="CILIUM ASSEMBLY PROTEIN DZIP1"/>
    <property type="match status" value="1"/>
</dbReference>
<keyword evidence="5" id="KW-0479">Metal-binding</keyword>
<keyword evidence="4" id="KW-0963">Cytoplasm</keyword>
<keyword evidence="8 12" id="KW-0175">Coiled coil</keyword>
<dbReference type="PROSITE" id="PS00028">
    <property type="entry name" value="ZINC_FINGER_C2H2_1"/>
    <property type="match status" value="1"/>
</dbReference>
<evidence type="ECO:0000313" key="16">
    <source>
        <dbReference type="Proteomes" id="UP000824219"/>
    </source>
</evidence>
<dbReference type="InterPro" id="IPR032714">
    <property type="entry name" value="DZIP1_N"/>
</dbReference>
<evidence type="ECO:0000256" key="2">
    <source>
        <dbReference type="ARBA" id="ARBA00004120"/>
    </source>
</evidence>
<keyword evidence="6 11" id="KW-0863">Zinc-finger</keyword>
<evidence type="ECO:0000313" key="15">
    <source>
        <dbReference type="EMBL" id="KAG7326729.1"/>
    </source>
</evidence>
<feature type="coiled-coil region" evidence="12">
    <location>
        <begin position="257"/>
        <end position="284"/>
    </location>
</feature>
<evidence type="ECO:0000256" key="4">
    <source>
        <dbReference type="ARBA" id="ARBA00022490"/>
    </source>
</evidence>
<dbReference type="AlphaFoldDB" id="A0A9D3NR66"/>
<feature type="coiled-coil region" evidence="12">
    <location>
        <begin position="191"/>
        <end position="218"/>
    </location>
</feature>
<name>A0A9D3NR66_9TELE</name>
<feature type="region of interest" description="Disordered" evidence="13">
    <location>
        <begin position="547"/>
        <end position="670"/>
    </location>
</feature>
<dbReference type="PANTHER" id="PTHR21502">
    <property type="entry name" value="ZINC FINGER PROTEIN DZIP1"/>
    <property type="match status" value="1"/>
</dbReference>
<dbReference type="InterPro" id="IPR058883">
    <property type="entry name" value="DZIP1_dom"/>
</dbReference>
<evidence type="ECO:0000256" key="7">
    <source>
        <dbReference type="ARBA" id="ARBA00022833"/>
    </source>
</evidence>
<dbReference type="Proteomes" id="UP000824219">
    <property type="component" value="Linkage Group LG11"/>
</dbReference>
<feature type="compositionally biased region" description="Polar residues" evidence="13">
    <location>
        <begin position="587"/>
        <end position="618"/>
    </location>
</feature>
<feature type="compositionally biased region" description="Basic and acidic residues" evidence="13">
    <location>
        <begin position="547"/>
        <end position="556"/>
    </location>
</feature>
<feature type="region of interest" description="Disordered" evidence="13">
    <location>
        <begin position="787"/>
        <end position="824"/>
    </location>
</feature>
<dbReference type="Pfam" id="PF25977">
    <property type="entry name" value="DZIP1"/>
    <property type="match status" value="1"/>
</dbReference>
<dbReference type="EMBL" id="JAHKSW010000011">
    <property type="protein sequence ID" value="KAG7326729.1"/>
    <property type="molecule type" value="Genomic_DNA"/>
</dbReference>
<evidence type="ECO:0000256" key="10">
    <source>
        <dbReference type="ARBA" id="ARBA00023273"/>
    </source>
</evidence>
<accession>A0A9D3NR66</accession>